<feature type="signal peptide" evidence="1">
    <location>
        <begin position="1"/>
        <end position="19"/>
    </location>
</feature>
<name>A0A517YA09_9BACT</name>
<accession>A0A517YA09</accession>
<dbReference type="AlphaFoldDB" id="A0A517YA09"/>
<gene>
    <name evidence="2" type="ORF">ETAA8_21320</name>
</gene>
<evidence type="ECO:0000256" key="1">
    <source>
        <dbReference type="SAM" id="SignalP"/>
    </source>
</evidence>
<dbReference type="EMBL" id="CP036274">
    <property type="protein sequence ID" value="QDU27048.1"/>
    <property type="molecule type" value="Genomic_DNA"/>
</dbReference>
<feature type="chain" id="PRO_5021811670" evidence="1">
    <location>
        <begin position="20"/>
        <end position="193"/>
    </location>
</feature>
<proteinExistence type="predicted"/>
<dbReference type="OrthoDB" id="215093at2"/>
<protein>
    <submittedName>
        <fullName evidence="2">Uncharacterized protein</fullName>
    </submittedName>
</protein>
<keyword evidence="3" id="KW-1185">Reference proteome</keyword>
<evidence type="ECO:0000313" key="3">
    <source>
        <dbReference type="Proteomes" id="UP000315017"/>
    </source>
</evidence>
<reference evidence="2 3" key="1">
    <citation type="submission" date="2019-02" db="EMBL/GenBank/DDBJ databases">
        <title>Deep-cultivation of Planctomycetes and their phenomic and genomic characterization uncovers novel biology.</title>
        <authorList>
            <person name="Wiegand S."/>
            <person name="Jogler M."/>
            <person name="Boedeker C."/>
            <person name="Pinto D."/>
            <person name="Vollmers J."/>
            <person name="Rivas-Marin E."/>
            <person name="Kohn T."/>
            <person name="Peeters S.H."/>
            <person name="Heuer A."/>
            <person name="Rast P."/>
            <person name="Oberbeckmann S."/>
            <person name="Bunk B."/>
            <person name="Jeske O."/>
            <person name="Meyerdierks A."/>
            <person name="Storesund J.E."/>
            <person name="Kallscheuer N."/>
            <person name="Luecker S."/>
            <person name="Lage O.M."/>
            <person name="Pohl T."/>
            <person name="Merkel B.J."/>
            <person name="Hornburger P."/>
            <person name="Mueller R.-W."/>
            <person name="Bruemmer F."/>
            <person name="Labrenz M."/>
            <person name="Spormann A.M."/>
            <person name="Op den Camp H."/>
            <person name="Overmann J."/>
            <person name="Amann R."/>
            <person name="Jetten M.S.M."/>
            <person name="Mascher T."/>
            <person name="Medema M.H."/>
            <person name="Devos D.P."/>
            <person name="Kaster A.-K."/>
            <person name="Ovreas L."/>
            <person name="Rohde M."/>
            <person name="Galperin M.Y."/>
            <person name="Jogler C."/>
        </authorList>
    </citation>
    <scope>NUCLEOTIDE SEQUENCE [LARGE SCALE GENOMIC DNA]</scope>
    <source>
        <strain evidence="2 3">ETA_A8</strain>
    </source>
</reference>
<keyword evidence="1" id="KW-0732">Signal</keyword>
<sequence precursor="true">MLRMVAVSLLMSGSLLVAAEPKTAQLAAPQDWAGETIALPPGFAPDMKLKGTEHVRFAPGMMKPESDSFFCYAFVFELEPQPALTEAVVKEEFLKYYRGLCKAVLRGKLPDVDPSDFALELQLVKSDTEPAVYTGKLDWVEPFATKKSQKLNLEIQTWARNDRNYIFACVSPQARDAAIWKQLHAIRTDYLKK</sequence>
<evidence type="ECO:0000313" key="2">
    <source>
        <dbReference type="EMBL" id="QDU27048.1"/>
    </source>
</evidence>
<dbReference type="KEGG" id="aagg:ETAA8_21320"/>
<dbReference type="Proteomes" id="UP000315017">
    <property type="component" value="Chromosome"/>
</dbReference>
<dbReference type="RefSeq" id="WP_145087922.1">
    <property type="nucleotide sequence ID" value="NZ_CP036274.1"/>
</dbReference>
<organism evidence="2 3">
    <name type="scientific">Anatilimnocola aggregata</name>
    <dbReference type="NCBI Taxonomy" id="2528021"/>
    <lineage>
        <taxon>Bacteria</taxon>
        <taxon>Pseudomonadati</taxon>
        <taxon>Planctomycetota</taxon>
        <taxon>Planctomycetia</taxon>
        <taxon>Pirellulales</taxon>
        <taxon>Pirellulaceae</taxon>
        <taxon>Anatilimnocola</taxon>
    </lineage>
</organism>